<organism evidence="2 3">
    <name type="scientific">Mycobacterium tuberculosis</name>
    <dbReference type="NCBI Taxonomy" id="1773"/>
    <lineage>
        <taxon>Bacteria</taxon>
        <taxon>Bacillati</taxon>
        <taxon>Actinomycetota</taxon>
        <taxon>Actinomycetes</taxon>
        <taxon>Mycobacteriales</taxon>
        <taxon>Mycobacteriaceae</taxon>
        <taxon>Mycobacterium</taxon>
        <taxon>Mycobacterium tuberculosis complex</taxon>
    </lineage>
</organism>
<accession>A0A0U0RWJ8</accession>
<proteinExistence type="predicted"/>
<dbReference type="Proteomes" id="UP000038802">
    <property type="component" value="Unassembled WGS sequence"/>
</dbReference>
<name>A0A0U0RWJ8_MYCTX</name>
<feature type="region of interest" description="Disordered" evidence="1">
    <location>
        <begin position="55"/>
        <end position="98"/>
    </location>
</feature>
<feature type="compositionally biased region" description="Low complexity" evidence="1">
    <location>
        <begin position="78"/>
        <end position="98"/>
    </location>
</feature>
<evidence type="ECO:0000313" key="2">
    <source>
        <dbReference type="EMBL" id="COW33153.1"/>
    </source>
</evidence>
<protein>
    <submittedName>
        <fullName evidence="2">Uncharacterized protein</fullName>
    </submittedName>
</protein>
<sequence length="98" mass="9410">MLIVALPDNGVGSGLTSITAVPRASARSGKPAAGSTIAEVPTTTITSALPVASTALRHGSSGSGSPNHTMSGRIRPPQSQTGGSTSIAGSGISGRASV</sequence>
<dbReference type="AlphaFoldDB" id="A0A0U0RWJ8"/>
<reference evidence="3" key="1">
    <citation type="submission" date="2015-03" db="EMBL/GenBank/DDBJ databases">
        <authorList>
            <consortium name="Pathogen Informatics"/>
        </authorList>
    </citation>
    <scope>NUCLEOTIDE SEQUENCE [LARGE SCALE GENOMIC DNA]</scope>
    <source>
        <strain evidence="3">K00500041</strain>
    </source>
</reference>
<evidence type="ECO:0000313" key="3">
    <source>
        <dbReference type="Proteomes" id="UP000038802"/>
    </source>
</evidence>
<gene>
    <name evidence="2" type="ORF">ERS007703_03409</name>
</gene>
<evidence type="ECO:0000256" key="1">
    <source>
        <dbReference type="SAM" id="MobiDB-lite"/>
    </source>
</evidence>
<dbReference type="EMBL" id="CSAE01000459">
    <property type="protein sequence ID" value="COW33153.1"/>
    <property type="molecule type" value="Genomic_DNA"/>
</dbReference>